<dbReference type="PANTHER" id="PTHR39962">
    <property type="entry name" value="BLL4848 PROTEIN"/>
    <property type="match status" value="1"/>
</dbReference>
<dbReference type="InterPro" id="IPR053174">
    <property type="entry name" value="LpxI"/>
</dbReference>
<feature type="region of interest" description="Disordered" evidence="1">
    <location>
        <begin position="1"/>
        <end position="21"/>
    </location>
</feature>
<dbReference type="InterPro" id="IPR043167">
    <property type="entry name" value="LpxI_C_sf"/>
</dbReference>
<protein>
    <recommendedName>
        <fullName evidence="6">DUF1009 domain-containing protein</fullName>
    </recommendedName>
</protein>
<evidence type="ECO:0000256" key="1">
    <source>
        <dbReference type="SAM" id="MobiDB-lite"/>
    </source>
</evidence>
<evidence type="ECO:0008006" key="6">
    <source>
        <dbReference type="Google" id="ProtNLM"/>
    </source>
</evidence>
<name>A0A285S713_9HYPH</name>
<evidence type="ECO:0000259" key="2">
    <source>
        <dbReference type="Pfam" id="PF06230"/>
    </source>
</evidence>
<gene>
    <name evidence="4" type="ORF">SAMN05421512_10474</name>
</gene>
<feature type="domain" description="LpxI C-terminal" evidence="2">
    <location>
        <begin position="162"/>
        <end position="295"/>
    </location>
</feature>
<evidence type="ECO:0000313" key="5">
    <source>
        <dbReference type="Proteomes" id="UP000219331"/>
    </source>
</evidence>
<dbReference type="Gene3D" id="3.40.50.20">
    <property type="match status" value="1"/>
</dbReference>
<evidence type="ECO:0000259" key="3">
    <source>
        <dbReference type="Pfam" id="PF17930"/>
    </source>
</evidence>
<dbReference type="Proteomes" id="UP000219331">
    <property type="component" value="Unassembled WGS sequence"/>
</dbReference>
<dbReference type="InterPro" id="IPR041255">
    <property type="entry name" value="LpxI_N"/>
</dbReference>
<sequence length="311" mass="32387">MIRLSAPAGDGAMHDASDTATTNGSDGAVAVICGGGKLPAEVLRAASDRGRRVVAIAIKGEADPSLEAFSPVHLGWGQIGKLASHLEREKVRDLVMIGSITRRPELREIVSDLGTMRRLPKIIASLAGGDDSLLKKVIRFFEAEGFRVVGAHEVAPQLLAQPGCMAGTPPKGELLADMELGAATVAELGRLDIGQAAVCFHGRIIAVEGAEGTDSMLERCRELRERGRVRGKGGVLVKCAKPGQDLRVDLPTIGPGTVQRVRDAGLSGIAIEAGRVLIAERAETVALAARSAVFLYGISGKAAEAQAGNGQ</sequence>
<dbReference type="PANTHER" id="PTHR39962:SF1">
    <property type="entry name" value="LPXI FAMILY PROTEIN"/>
    <property type="match status" value="1"/>
</dbReference>
<reference evidence="4 5" key="1">
    <citation type="submission" date="2017-08" db="EMBL/GenBank/DDBJ databases">
        <authorList>
            <person name="de Groot N.N."/>
        </authorList>
    </citation>
    <scope>NUCLEOTIDE SEQUENCE [LARGE SCALE GENOMIC DNA]</scope>
    <source>
        <strain evidence="4 5">USBA 352</strain>
    </source>
</reference>
<dbReference type="Gene3D" id="3.40.140.80">
    <property type="match status" value="1"/>
</dbReference>
<dbReference type="EMBL" id="OBML01000004">
    <property type="protein sequence ID" value="SOC03260.1"/>
    <property type="molecule type" value="Genomic_DNA"/>
</dbReference>
<dbReference type="Pfam" id="PF17930">
    <property type="entry name" value="LpxI_N"/>
    <property type="match status" value="1"/>
</dbReference>
<feature type="domain" description="LpxI N-terminal" evidence="3">
    <location>
        <begin position="29"/>
        <end position="158"/>
    </location>
</feature>
<dbReference type="Pfam" id="PF06230">
    <property type="entry name" value="LpxI_C"/>
    <property type="match status" value="1"/>
</dbReference>
<dbReference type="InterPro" id="IPR010415">
    <property type="entry name" value="LpxI_C"/>
</dbReference>
<dbReference type="STRING" id="538381.GCA_001696535_00320"/>
<proteinExistence type="predicted"/>
<accession>A0A285S713</accession>
<keyword evidence="5" id="KW-1185">Reference proteome</keyword>
<evidence type="ECO:0000313" key="4">
    <source>
        <dbReference type="EMBL" id="SOC03260.1"/>
    </source>
</evidence>
<dbReference type="AlphaFoldDB" id="A0A285S713"/>
<organism evidence="4 5">
    <name type="scientific">Stappia indica</name>
    <dbReference type="NCBI Taxonomy" id="538381"/>
    <lineage>
        <taxon>Bacteria</taxon>
        <taxon>Pseudomonadati</taxon>
        <taxon>Pseudomonadota</taxon>
        <taxon>Alphaproteobacteria</taxon>
        <taxon>Hyphomicrobiales</taxon>
        <taxon>Stappiaceae</taxon>
        <taxon>Stappia</taxon>
    </lineage>
</organism>